<dbReference type="InterPro" id="IPR025158">
    <property type="entry name" value="Mg_chelat-rel_C"/>
</dbReference>
<dbReference type="SUPFAM" id="SSF54211">
    <property type="entry name" value="Ribosomal protein S5 domain 2-like"/>
    <property type="match status" value="1"/>
</dbReference>
<dbReference type="PANTHER" id="PTHR32039:SF7">
    <property type="entry name" value="COMPETENCE PROTEIN COMM"/>
    <property type="match status" value="1"/>
</dbReference>
<dbReference type="InterPro" id="IPR027417">
    <property type="entry name" value="P-loop_NTPase"/>
</dbReference>
<reference evidence="5 6" key="1">
    <citation type="journal article" date="2016" name="Nat. Commun.">
        <title>Thousands of microbial genomes shed light on interconnected biogeochemical processes in an aquifer system.</title>
        <authorList>
            <person name="Anantharaman K."/>
            <person name="Brown C.T."/>
            <person name="Hug L.A."/>
            <person name="Sharon I."/>
            <person name="Castelle C.J."/>
            <person name="Probst A.J."/>
            <person name="Thomas B.C."/>
            <person name="Singh A."/>
            <person name="Wilkins M.J."/>
            <person name="Karaoz U."/>
            <person name="Brodie E.L."/>
            <person name="Williams K.H."/>
            <person name="Hubbard S.S."/>
            <person name="Banfield J.F."/>
        </authorList>
    </citation>
    <scope>NUCLEOTIDE SEQUENCE [LARGE SCALE GENOMIC DNA]</scope>
</reference>
<gene>
    <name evidence="5" type="ORF">A2806_01075</name>
</gene>
<sequence>MSAKLFSFAPRGLEAQLVTVEVDAAKGLHQFKIVGLADKAVEEAKERVTVALRHAHAKPPQTYNQRVVVNLAPADLKKQGTHFDLPIALAFLLASDQLQPKTKKPILAAAELSLDGGLRAVPGILPAALLAKKQGALLLISEANQKEAALVEGIEFLATPNLTNMLKALEGDVPPEQGSGIPEDLQKTESDFDFSFIAGQAHAKRALEIAAAGAHNLLLFGPPGSGKTLLVRALPSILPPLTAEETLEITSLWSLAGLLNHDQPLMRERPFRSPHHSASRAALIGGGSGTAGPGEISLAHRGVLFLDEFPEFQRHVLEALRQPMEDGIVSVARAEGTFTYPARFMLIASMNPCPCGHLDDPEIACKCSAGEIARYQKRVSGPMMDRIDLFVSMPRIPYEEFRGGEGAEPSEKVRERVVWARARQEKRQRKTNAELSAKDLKKFSALPPDAEQMLKNAHDRMHLSPRAIHRILKVSRTIADLAGDETITAAHIAEALQYRQQENE</sequence>
<comment type="caution">
    <text evidence="5">The sequence shown here is derived from an EMBL/GenBank/DDBJ whole genome shotgun (WGS) entry which is preliminary data.</text>
</comment>
<dbReference type="GO" id="GO:0005524">
    <property type="term" value="F:ATP binding"/>
    <property type="evidence" value="ECO:0007669"/>
    <property type="project" value="UniProtKB-KW"/>
</dbReference>
<dbReference type="SUPFAM" id="SSF52540">
    <property type="entry name" value="P-loop containing nucleoside triphosphate hydrolases"/>
    <property type="match status" value="1"/>
</dbReference>
<name>A0A1G2PK50_9BACT</name>
<dbReference type="SMART" id="SM00382">
    <property type="entry name" value="AAA"/>
    <property type="match status" value="1"/>
</dbReference>
<dbReference type="InterPro" id="IPR003593">
    <property type="entry name" value="AAA+_ATPase"/>
</dbReference>
<dbReference type="InterPro" id="IPR045006">
    <property type="entry name" value="CHLI-like"/>
</dbReference>
<evidence type="ECO:0000313" key="6">
    <source>
        <dbReference type="Proteomes" id="UP000177629"/>
    </source>
</evidence>
<evidence type="ECO:0000313" key="5">
    <source>
        <dbReference type="EMBL" id="OHA48700.1"/>
    </source>
</evidence>
<dbReference type="PRINTS" id="PR01657">
    <property type="entry name" value="MCMFAMILY"/>
</dbReference>
<evidence type="ECO:0000259" key="4">
    <source>
        <dbReference type="PROSITE" id="PS50051"/>
    </source>
</evidence>
<dbReference type="CDD" id="cd00009">
    <property type="entry name" value="AAA"/>
    <property type="match status" value="1"/>
</dbReference>
<keyword evidence="3" id="KW-0067">ATP-binding</keyword>
<dbReference type="STRING" id="1802362.A2806_01075"/>
<protein>
    <recommendedName>
        <fullName evidence="4">MCM C-terminal AAA(+) ATPase domain-containing protein</fullName>
    </recommendedName>
</protein>
<dbReference type="Pfam" id="PF01078">
    <property type="entry name" value="Mg_chelatase"/>
    <property type="match status" value="1"/>
</dbReference>
<evidence type="ECO:0000256" key="3">
    <source>
        <dbReference type="ARBA" id="ARBA00022840"/>
    </source>
</evidence>
<dbReference type="InterPro" id="IPR001208">
    <property type="entry name" value="MCM_dom"/>
</dbReference>
<dbReference type="Proteomes" id="UP000177629">
    <property type="component" value="Unassembled WGS sequence"/>
</dbReference>
<dbReference type="NCBIfam" id="TIGR00368">
    <property type="entry name" value="YifB family Mg chelatase-like AAA ATPase"/>
    <property type="match status" value="1"/>
</dbReference>
<dbReference type="Gene3D" id="3.30.230.10">
    <property type="match status" value="1"/>
</dbReference>
<dbReference type="AlphaFoldDB" id="A0A1G2PK50"/>
<dbReference type="InterPro" id="IPR014721">
    <property type="entry name" value="Ribsml_uS5_D2-typ_fold_subgr"/>
</dbReference>
<dbReference type="InterPro" id="IPR000523">
    <property type="entry name" value="Mg_chelatse_chII-like_cat_dom"/>
</dbReference>
<keyword evidence="2" id="KW-0547">Nucleotide-binding</keyword>
<dbReference type="PANTHER" id="PTHR32039">
    <property type="entry name" value="MAGNESIUM-CHELATASE SUBUNIT CHLI"/>
    <property type="match status" value="1"/>
</dbReference>
<organism evidence="5 6">
    <name type="scientific">Candidatus Terrybacteria bacterium RIFCSPHIGHO2_01_FULL_48_17</name>
    <dbReference type="NCBI Taxonomy" id="1802362"/>
    <lineage>
        <taxon>Bacteria</taxon>
        <taxon>Candidatus Terryibacteriota</taxon>
    </lineage>
</organism>
<comment type="similarity">
    <text evidence="1">Belongs to the Mg-chelatase subunits D/I family. ComM subfamily.</text>
</comment>
<dbReference type="Pfam" id="PF13541">
    <property type="entry name" value="ChlI"/>
    <property type="match status" value="1"/>
</dbReference>
<evidence type="ECO:0000256" key="2">
    <source>
        <dbReference type="ARBA" id="ARBA00022741"/>
    </source>
</evidence>
<evidence type="ECO:0000256" key="1">
    <source>
        <dbReference type="ARBA" id="ARBA00006354"/>
    </source>
</evidence>
<dbReference type="GO" id="GO:0003677">
    <property type="term" value="F:DNA binding"/>
    <property type="evidence" value="ECO:0007669"/>
    <property type="project" value="InterPro"/>
</dbReference>
<accession>A0A1G2PK50</accession>
<dbReference type="InterPro" id="IPR020568">
    <property type="entry name" value="Ribosomal_Su5_D2-typ_SF"/>
</dbReference>
<dbReference type="InterPro" id="IPR004482">
    <property type="entry name" value="Mg_chelat-rel"/>
</dbReference>
<feature type="domain" description="MCM C-terminal AAA(+) ATPase" evidence="4">
    <location>
        <begin position="294"/>
        <end position="352"/>
    </location>
</feature>
<dbReference type="EMBL" id="MHSS01000004">
    <property type="protein sequence ID" value="OHA48700.1"/>
    <property type="molecule type" value="Genomic_DNA"/>
</dbReference>
<dbReference type="Pfam" id="PF13335">
    <property type="entry name" value="Mg_chelatase_C"/>
    <property type="match status" value="1"/>
</dbReference>
<dbReference type="PROSITE" id="PS50051">
    <property type="entry name" value="MCM_2"/>
    <property type="match status" value="1"/>
</dbReference>
<dbReference type="Gene3D" id="3.40.50.300">
    <property type="entry name" value="P-loop containing nucleotide triphosphate hydrolases"/>
    <property type="match status" value="1"/>
</dbReference>
<proteinExistence type="inferred from homology"/>